<accession>X1UD80</accession>
<protein>
    <recommendedName>
        <fullName evidence="2">DNA polymerase III beta sliding clamp N-terminal domain-containing protein</fullName>
    </recommendedName>
</protein>
<gene>
    <name evidence="1" type="ORF">S12H4_36315</name>
</gene>
<dbReference type="SUPFAM" id="SSF55979">
    <property type="entry name" value="DNA clamp"/>
    <property type="match status" value="1"/>
</dbReference>
<evidence type="ECO:0008006" key="2">
    <source>
        <dbReference type="Google" id="ProtNLM"/>
    </source>
</evidence>
<dbReference type="Gene3D" id="3.10.150.10">
    <property type="entry name" value="DNA Polymerase III, subunit A, domain 2"/>
    <property type="match status" value="1"/>
</dbReference>
<dbReference type="EMBL" id="BARW01021642">
    <property type="protein sequence ID" value="GAI90324.1"/>
    <property type="molecule type" value="Genomic_DNA"/>
</dbReference>
<evidence type="ECO:0000313" key="1">
    <source>
        <dbReference type="EMBL" id="GAI90324.1"/>
    </source>
</evidence>
<dbReference type="AlphaFoldDB" id="X1UD80"/>
<proteinExistence type="predicted"/>
<sequence>MQIQVQKLRDALKLLEPVVPKKTSLPILHNALIKGGKAIAGDMETFVMVDLPEADIDFLVPLKTVMQLLNYVPGPETLTIEVNKELELTWDG</sequence>
<comment type="caution">
    <text evidence="1">The sequence shown here is derived from an EMBL/GenBank/DDBJ whole genome shotgun (WGS) entry which is preliminary data.</text>
</comment>
<organism evidence="1">
    <name type="scientific">marine sediment metagenome</name>
    <dbReference type="NCBI Taxonomy" id="412755"/>
    <lineage>
        <taxon>unclassified sequences</taxon>
        <taxon>metagenomes</taxon>
        <taxon>ecological metagenomes</taxon>
    </lineage>
</organism>
<feature type="non-terminal residue" evidence="1">
    <location>
        <position position="92"/>
    </location>
</feature>
<reference evidence="1" key="1">
    <citation type="journal article" date="2014" name="Front. Microbiol.">
        <title>High frequency of phylogenetically diverse reductive dehalogenase-homologous genes in deep subseafloor sedimentary metagenomes.</title>
        <authorList>
            <person name="Kawai M."/>
            <person name="Futagami T."/>
            <person name="Toyoda A."/>
            <person name="Takaki Y."/>
            <person name="Nishi S."/>
            <person name="Hori S."/>
            <person name="Arai W."/>
            <person name="Tsubouchi T."/>
            <person name="Morono Y."/>
            <person name="Uchiyama I."/>
            <person name="Ito T."/>
            <person name="Fujiyama A."/>
            <person name="Inagaki F."/>
            <person name="Takami H."/>
        </authorList>
    </citation>
    <scope>NUCLEOTIDE SEQUENCE</scope>
    <source>
        <strain evidence="1">Expedition CK06-06</strain>
    </source>
</reference>
<name>X1UD80_9ZZZZ</name>
<dbReference type="InterPro" id="IPR046938">
    <property type="entry name" value="DNA_clamp_sf"/>
</dbReference>